<dbReference type="OrthoDB" id="19928at2759"/>
<dbReference type="InterPro" id="IPR033332">
    <property type="entry name" value="BTG"/>
</dbReference>
<dbReference type="PANTHER" id="PTHR22978:SF22">
    <property type="entry name" value="BTG FAMILY PROTEIN"/>
    <property type="match status" value="1"/>
</dbReference>
<feature type="compositionally biased region" description="Low complexity" evidence="2">
    <location>
        <begin position="175"/>
        <end position="193"/>
    </location>
</feature>
<reference evidence="4 5" key="1">
    <citation type="submission" date="2014-05" db="EMBL/GenBank/DDBJ databases">
        <title>Draft genome sequence of a rare smut relative, Tilletiaria anomala UBC 951.</title>
        <authorList>
            <consortium name="DOE Joint Genome Institute"/>
            <person name="Toome M."/>
            <person name="Kuo A."/>
            <person name="Henrissat B."/>
            <person name="Lipzen A."/>
            <person name="Tritt A."/>
            <person name="Yoshinaga Y."/>
            <person name="Zane M."/>
            <person name="Barry K."/>
            <person name="Grigoriev I.V."/>
            <person name="Spatafora J.W."/>
            <person name="Aimea M.C."/>
        </authorList>
    </citation>
    <scope>NUCLEOTIDE SEQUENCE [LARGE SCALE GENOMIC DNA]</scope>
    <source>
        <strain evidence="4 5">UBC 951</strain>
    </source>
</reference>
<dbReference type="Pfam" id="PF07742">
    <property type="entry name" value="BTG"/>
    <property type="match status" value="1"/>
</dbReference>
<feature type="region of interest" description="Disordered" evidence="2">
    <location>
        <begin position="167"/>
        <end position="211"/>
    </location>
</feature>
<dbReference type="PANTHER" id="PTHR22978">
    <property type="entry name" value="B-CELL TRANSLOCATION GENE"/>
    <property type="match status" value="1"/>
</dbReference>
<dbReference type="InterPro" id="IPR036054">
    <property type="entry name" value="BTG-like_sf"/>
</dbReference>
<dbReference type="Gene3D" id="3.90.640.90">
    <property type="entry name" value="Anti-proliferative protein, N-terminal domain"/>
    <property type="match status" value="1"/>
</dbReference>
<dbReference type="RefSeq" id="XP_013246363.1">
    <property type="nucleotide sequence ID" value="XM_013390909.1"/>
</dbReference>
<accession>A0A066WHV2</accession>
<comment type="similarity">
    <text evidence="1">Belongs to the BTG family.</text>
</comment>
<evidence type="ECO:0000256" key="2">
    <source>
        <dbReference type="SAM" id="MobiDB-lite"/>
    </source>
</evidence>
<dbReference type="GO" id="GO:0005737">
    <property type="term" value="C:cytoplasm"/>
    <property type="evidence" value="ECO:0007669"/>
    <property type="project" value="TreeGrafter"/>
</dbReference>
<dbReference type="OMA" id="CNYTTHD"/>
<proteinExistence type="inferred from homology"/>
<sequence>MLEEIAAATAYIAALAQDTSSSFAWTQAASDAFRSTLATSLTRRYLNIWHPEEPDRGSAARALFWHADGSSDGSDEAIQQACRAAVTAAQSPISALQQLLPTAFIIWVDPGCVSMRKDCKSAVPFAASNGEFKVIWGNLPSKAIRSTPAPVKLCSSDDRNLTMLRSHERPSSLCTASAARTRTNTSSSSNHSHSPADLMTPRSLSNGSSCVSSPFSEPLSAYTTSSLSSYSGSSDDEDAASSLCGFSDISADDDELVECANSLGLLNFMSDDSMDQAGDVTVTPANPQQLAISSVLATANGAFKATLAPPGYVAVMTRAASAPLPQGTKKETVQIYDKGNVSVVSGGVKLGMAKPITKQPSLSNISGQRNSHGGKASLSMQQGWTLPQSSPKYPALPLPYGMRPAMQDGTASFYKAAAAAFGSGESLAGEQAVGSFTDWSTIQQQLEEQQGDKKARARGRRSRGRGAGRALRRQRAAALRALTEAEAEVQNPMNAAALMYNITAGASSSGSGTSSGSLVSNASQGSLSGSNYGACAAPAYMQPGFQAHLENLARQHLQRQAQNHPGPHQTLHLAPVQSTNKHPFNLHPIQQHHQSPASFASISLPIKYPVTFNEDQHQCHQRQDSGNILPFVTPALAKINGVFPSYLHQQQQAPHLLPLQQHMLQYQYQQHQHRHQHQHQHQYPHQHPHHARTWLQSQNQPPHLGAVPSFA</sequence>
<dbReference type="GeneID" id="25267370"/>
<evidence type="ECO:0000259" key="3">
    <source>
        <dbReference type="SMART" id="SM00099"/>
    </source>
</evidence>
<feature type="domain" description="Anti-proliferative protein" evidence="3">
    <location>
        <begin position="1"/>
        <end position="120"/>
    </location>
</feature>
<protein>
    <recommendedName>
        <fullName evidence="3">Anti-proliferative protein domain-containing protein</fullName>
    </recommendedName>
</protein>
<feature type="region of interest" description="Disordered" evidence="2">
    <location>
        <begin position="359"/>
        <end position="378"/>
    </location>
</feature>
<gene>
    <name evidence="4" type="ORF">K437DRAFT_3171</name>
</gene>
<organism evidence="4 5">
    <name type="scientific">Tilletiaria anomala (strain ATCC 24038 / CBS 436.72 / UBC 951)</name>
    <dbReference type="NCBI Taxonomy" id="1037660"/>
    <lineage>
        <taxon>Eukaryota</taxon>
        <taxon>Fungi</taxon>
        <taxon>Dikarya</taxon>
        <taxon>Basidiomycota</taxon>
        <taxon>Ustilaginomycotina</taxon>
        <taxon>Exobasidiomycetes</taxon>
        <taxon>Georgefischeriales</taxon>
        <taxon>Tilletiariaceae</taxon>
        <taxon>Tilletiaria</taxon>
    </lineage>
</organism>
<dbReference type="Proteomes" id="UP000027361">
    <property type="component" value="Unassembled WGS sequence"/>
</dbReference>
<dbReference type="EMBL" id="JMSN01000001">
    <property type="protein sequence ID" value="KDN53597.1"/>
    <property type="molecule type" value="Genomic_DNA"/>
</dbReference>
<dbReference type="HOGENOM" id="CLU_388395_0_0_1"/>
<dbReference type="InterPro" id="IPR002087">
    <property type="entry name" value="Anti_prolifrtn"/>
</dbReference>
<comment type="caution">
    <text evidence="4">The sequence shown here is derived from an EMBL/GenBank/DDBJ whole genome shotgun (WGS) entry which is preliminary data.</text>
</comment>
<dbReference type="STRING" id="1037660.A0A066WHV2"/>
<dbReference type="InParanoid" id="A0A066WHV2"/>
<evidence type="ECO:0000313" key="4">
    <source>
        <dbReference type="EMBL" id="KDN53597.1"/>
    </source>
</evidence>
<feature type="compositionally biased region" description="Polar residues" evidence="2">
    <location>
        <begin position="202"/>
        <end position="211"/>
    </location>
</feature>
<feature type="region of interest" description="Disordered" evidence="2">
    <location>
        <begin position="446"/>
        <end position="474"/>
    </location>
</feature>
<dbReference type="AlphaFoldDB" id="A0A066WHV2"/>
<keyword evidence="5" id="KW-1185">Reference proteome</keyword>
<evidence type="ECO:0000256" key="1">
    <source>
        <dbReference type="ARBA" id="ARBA00007989"/>
    </source>
</evidence>
<dbReference type="SUPFAM" id="SSF160696">
    <property type="entry name" value="BTG domain-like"/>
    <property type="match status" value="1"/>
</dbReference>
<name>A0A066WHV2_TILAU</name>
<dbReference type="SMART" id="SM00099">
    <property type="entry name" value="btg1"/>
    <property type="match status" value="1"/>
</dbReference>
<dbReference type="GO" id="GO:0005634">
    <property type="term" value="C:nucleus"/>
    <property type="evidence" value="ECO:0007669"/>
    <property type="project" value="TreeGrafter"/>
</dbReference>
<evidence type="ECO:0000313" key="5">
    <source>
        <dbReference type="Proteomes" id="UP000027361"/>
    </source>
</evidence>
<feature type="compositionally biased region" description="Polar residues" evidence="2">
    <location>
        <begin position="359"/>
        <end position="371"/>
    </location>
</feature>
<feature type="compositionally biased region" description="Basic residues" evidence="2">
    <location>
        <begin position="455"/>
        <end position="474"/>
    </location>
</feature>